<feature type="repeat" description="ANK" evidence="1">
    <location>
        <begin position="320"/>
        <end position="352"/>
    </location>
</feature>
<name>A0A6H5IQN1_9HYME</name>
<protein>
    <submittedName>
        <fullName evidence="2">Uncharacterized protein</fullName>
    </submittedName>
</protein>
<dbReference type="EMBL" id="CADCXV010000840">
    <property type="protein sequence ID" value="CAB0036981.1"/>
    <property type="molecule type" value="Genomic_DNA"/>
</dbReference>
<evidence type="ECO:0000313" key="2">
    <source>
        <dbReference type="EMBL" id="CAB0036981.1"/>
    </source>
</evidence>
<evidence type="ECO:0000256" key="1">
    <source>
        <dbReference type="PROSITE-ProRule" id="PRU00023"/>
    </source>
</evidence>
<keyword evidence="3" id="KW-1185">Reference proteome</keyword>
<accession>A0A6H5IQN1</accession>
<dbReference type="Pfam" id="PF00023">
    <property type="entry name" value="Ank"/>
    <property type="match status" value="1"/>
</dbReference>
<evidence type="ECO:0000313" key="3">
    <source>
        <dbReference type="Proteomes" id="UP000479190"/>
    </source>
</evidence>
<feature type="repeat" description="ANK" evidence="1">
    <location>
        <begin position="828"/>
        <end position="860"/>
    </location>
</feature>
<dbReference type="PRINTS" id="PR01415">
    <property type="entry name" value="ANKYRIN"/>
</dbReference>
<feature type="repeat" description="ANK" evidence="1">
    <location>
        <begin position="905"/>
        <end position="937"/>
    </location>
</feature>
<dbReference type="SUPFAM" id="SSF48403">
    <property type="entry name" value="Ankyrin repeat"/>
    <property type="match status" value="3"/>
</dbReference>
<dbReference type="PROSITE" id="PS50088">
    <property type="entry name" value="ANK_REPEAT"/>
    <property type="match status" value="8"/>
</dbReference>
<reference evidence="2 3" key="1">
    <citation type="submission" date="2020-02" db="EMBL/GenBank/DDBJ databases">
        <authorList>
            <person name="Ferguson B K."/>
        </authorList>
    </citation>
    <scope>NUCLEOTIDE SEQUENCE [LARGE SCALE GENOMIC DNA]</scope>
</reference>
<feature type="repeat" description="ANK" evidence="1">
    <location>
        <begin position="169"/>
        <end position="201"/>
    </location>
</feature>
<gene>
    <name evidence="2" type="ORF">TBRA_LOCUS8819</name>
</gene>
<dbReference type="AlphaFoldDB" id="A0A6H5IQN1"/>
<feature type="repeat" description="ANK" evidence="1">
    <location>
        <begin position="246"/>
        <end position="278"/>
    </location>
</feature>
<dbReference type="Gene3D" id="1.25.40.20">
    <property type="entry name" value="Ankyrin repeat-containing domain"/>
    <property type="match status" value="7"/>
</dbReference>
<feature type="repeat" description="ANK" evidence="1">
    <location>
        <begin position="400"/>
        <end position="434"/>
    </location>
</feature>
<dbReference type="OrthoDB" id="194358at2759"/>
<dbReference type="InterPro" id="IPR036770">
    <property type="entry name" value="Ankyrin_rpt-contain_sf"/>
</dbReference>
<sequence length="1225" mass="142727">MDSFKKLKIWRAEVKWEIEDERTEFHGQLVRLIRDWKGQLPDFREIFQPEEMDWLLTRSIDSMGWNDVIAPPFIKFLINSGYKDQPKVDQDGKTSILRTTPIHRVFIYHRHKWAVVRELFKIYDRLDVNYIDEESGLTHFHVACRLDFDDIVQKFLELGQDPNLVGHERGWPPLHSAVTHDSKKVVELLLRNGANPNLADLCGWTPLHCIYFGKKDQSNNDSLVELFFKINDENHQIVQVDAQDNDGNTPLHLAIKCGKKKTIEFLLRRGGDPNLANKNGETLLHIILRHSDDTYDWMEMLFKICDEKHQTLQLNARNKWGDTPLHFAVSHNDGRAIEVLLRRGSDPNSTNEEGVTPLHSICSKIHGIHGIHGRNNFAKLFFNVNDDLQQTVQVNARDNYGTTPLHRAMDMDEDAKEMVELLLTRGADPNVADATGSTPLHIICQRERRWQNELLKKFLEMCDEKNLTLQLDARDKFNLTPLQWAVGKLLLNIVNVLLDRGADLSSFVFPSESHFYLSYKTSIMCFKIKTNFKLRMTSDVLAIVDHLEKRGYELKQSDAMIIINTFAKIEVLEKTSDLEKSWYDDEKFVETSKKILMKENDPGLSLYDLIQLRPKEAAKRLTRQDWFEFAHANKLWKLTERSREACISQIVRDYNYNDMDSLKKLKILRAEVKWEIEDERTEFHRQLVRLIRDWKGRFPDFREIFQPEEIDWLLLQAIESETSHYDRDPFIEFLIKIGYKDQLKVDQDGKTSFLRTTPVHRMVNYRIHQWALLVVRKLFKIYNRFDVNYIDEETGLSHFHVACRFDFDDIVQKFLELGQDSNLVVQGIGLPPLHSAVTHDSKNVVELLLRNGANPNLTDLYGRTPLHVICSRSASQFDDDSLLQLFFKINDENHQIVQVDAQDNDGNTPLRMAVNRGKKKTIEFLMTRGADVNLVDNNVDWEIGVERIKFLRQLGRLIEDWKGQLPDLRDIFQPQEIDWLLIQSIKSNDNIFGLAPFFQFLIDAGYKDEPTVDQDGKPLLLRTTAVHREASYRIFSWATPVVRKLFKIYDRFDVNYIDEETGLTHFHVACRFDFDDIVQKFLELEQDPDFVVQERGLPPLHSAVTHNSKKVVELLLRNGANPNLADIHGRAPLHVICSRSRRPFDDVDDNSLLELFFKINDEKNQTVQVDAQDGKGHTPLYMAMNYGTKEKVEFLLRRGADPKLANSDENTQLEYFSGRRPWNLS</sequence>
<dbReference type="PANTHER" id="PTHR24118">
    <property type="entry name" value="POTE ANKYRIN DOMAIN"/>
    <property type="match status" value="1"/>
</dbReference>
<dbReference type="InterPro" id="IPR002110">
    <property type="entry name" value="Ankyrin_rpt"/>
</dbReference>
<dbReference type="PROSITE" id="PS50297">
    <property type="entry name" value="ANK_REP_REGION"/>
    <property type="match status" value="8"/>
</dbReference>
<dbReference type="Pfam" id="PF12796">
    <property type="entry name" value="Ank_2"/>
    <property type="match status" value="4"/>
</dbReference>
<feature type="repeat" description="ANK" evidence="1">
    <location>
        <begin position="1175"/>
        <end position="1207"/>
    </location>
</feature>
<proteinExistence type="predicted"/>
<feature type="repeat" description="ANK" evidence="1">
    <location>
        <begin position="1095"/>
        <end position="1127"/>
    </location>
</feature>
<dbReference type="Proteomes" id="UP000479190">
    <property type="component" value="Unassembled WGS sequence"/>
</dbReference>
<dbReference type="PANTHER" id="PTHR24118:SF99">
    <property type="entry name" value="POTE ANKYRIN DOMAIN FAMILY MEMBER 3C-RELATED"/>
    <property type="match status" value="1"/>
</dbReference>
<organism evidence="2 3">
    <name type="scientific">Trichogramma brassicae</name>
    <dbReference type="NCBI Taxonomy" id="86971"/>
    <lineage>
        <taxon>Eukaryota</taxon>
        <taxon>Metazoa</taxon>
        <taxon>Ecdysozoa</taxon>
        <taxon>Arthropoda</taxon>
        <taxon>Hexapoda</taxon>
        <taxon>Insecta</taxon>
        <taxon>Pterygota</taxon>
        <taxon>Neoptera</taxon>
        <taxon>Endopterygota</taxon>
        <taxon>Hymenoptera</taxon>
        <taxon>Apocrita</taxon>
        <taxon>Proctotrupomorpha</taxon>
        <taxon>Chalcidoidea</taxon>
        <taxon>Trichogrammatidae</taxon>
        <taxon>Trichogramma</taxon>
    </lineage>
</organism>
<dbReference type="SMART" id="SM00248">
    <property type="entry name" value="ANK"/>
    <property type="match status" value="18"/>
</dbReference>
<keyword evidence="1" id="KW-0040">ANK repeat</keyword>